<evidence type="ECO:0000313" key="2">
    <source>
        <dbReference type="EMBL" id="QDA57116.1"/>
    </source>
</evidence>
<protein>
    <submittedName>
        <fullName evidence="2">Uncharacterized protein</fullName>
    </submittedName>
</protein>
<accession>A0A5B7ZRK3</accession>
<feature type="region of interest" description="Disordered" evidence="1">
    <location>
        <begin position="1"/>
        <end position="21"/>
    </location>
</feature>
<dbReference type="KEGG" id="thes:FHQ07_07185"/>
<gene>
    <name evidence="2" type="ORF">FHQ07_07185</name>
</gene>
<dbReference type="OrthoDB" id="5966759at2"/>
<dbReference type="Proteomes" id="UP000308149">
    <property type="component" value="Chromosome"/>
</dbReference>
<sequence length="121" mass="14202">MATQQQQDKSRNNDNMQARIPAQELDAQQRYWREHFQSEPYYAQGRDFGAYEPAYRLGVEAHGEYPGKQFPEIEDKLRMRYEANQKAQTQLDWAQAKQAVRAAWDRSERALLGDASKPSRH</sequence>
<dbReference type="EMBL" id="CP040871">
    <property type="protein sequence ID" value="QDA57116.1"/>
    <property type="molecule type" value="Genomic_DNA"/>
</dbReference>
<evidence type="ECO:0000313" key="3">
    <source>
        <dbReference type="Proteomes" id="UP000308149"/>
    </source>
</evidence>
<evidence type="ECO:0000256" key="1">
    <source>
        <dbReference type="SAM" id="MobiDB-lite"/>
    </source>
</evidence>
<keyword evidence="3" id="KW-1185">Reference proteome</keyword>
<dbReference type="AlphaFoldDB" id="A0A5B7ZRK3"/>
<dbReference type="RefSeq" id="WP_139716168.1">
    <property type="nucleotide sequence ID" value="NZ_CP040871.1"/>
</dbReference>
<name>A0A5B7ZRK3_9GAMM</name>
<organism evidence="2 3">
    <name type="scientific">Thermomonas aquatica</name>
    <dbReference type="NCBI Taxonomy" id="2202149"/>
    <lineage>
        <taxon>Bacteria</taxon>
        <taxon>Pseudomonadati</taxon>
        <taxon>Pseudomonadota</taxon>
        <taxon>Gammaproteobacteria</taxon>
        <taxon>Lysobacterales</taxon>
        <taxon>Lysobacteraceae</taxon>
        <taxon>Thermomonas</taxon>
    </lineage>
</organism>
<proteinExistence type="predicted"/>
<reference evidence="2 3" key="1">
    <citation type="submission" date="2019-06" db="EMBL/GenBank/DDBJ databases">
        <title>Thermomonas aquatica sp. nov., isolated from an industrial wastewater treatment plant.</title>
        <authorList>
            <person name="Jeon J.H."/>
            <person name="Park D.-S."/>
        </authorList>
    </citation>
    <scope>NUCLEOTIDE SEQUENCE [LARGE SCALE GENOMIC DNA]</scope>
    <source>
        <strain evidence="2 3">SY21</strain>
    </source>
</reference>